<dbReference type="Gene3D" id="1.20.1280.50">
    <property type="match status" value="1"/>
</dbReference>
<comment type="caution">
    <text evidence="3">The sequence shown here is derived from an EMBL/GenBank/DDBJ whole genome shotgun (WGS) entry which is preliminary data.</text>
</comment>
<dbReference type="SUPFAM" id="SSF81383">
    <property type="entry name" value="F-box domain"/>
    <property type="match status" value="1"/>
</dbReference>
<evidence type="ECO:0000313" key="4">
    <source>
        <dbReference type="Proteomes" id="UP001163823"/>
    </source>
</evidence>
<dbReference type="Pfam" id="PF03478">
    <property type="entry name" value="Beta-prop_KIB1-4"/>
    <property type="match status" value="1"/>
</dbReference>
<dbReference type="Proteomes" id="UP001163823">
    <property type="component" value="Chromosome 5"/>
</dbReference>
<dbReference type="EMBL" id="JARAOO010000005">
    <property type="protein sequence ID" value="KAJ7968548.1"/>
    <property type="molecule type" value="Genomic_DNA"/>
</dbReference>
<evidence type="ECO:0000313" key="3">
    <source>
        <dbReference type="EMBL" id="KAJ7968548.1"/>
    </source>
</evidence>
<feature type="domain" description="F-box" evidence="1">
    <location>
        <begin position="4"/>
        <end position="41"/>
    </location>
</feature>
<reference evidence="3" key="1">
    <citation type="journal article" date="2023" name="Science">
        <title>Elucidation of the pathway for biosynthesis of saponin adjuvants from the soapbark tree.</title>
        <authorList>
            <person name="Reed J."/>
            <person name="Orme A."/>
            <person name="El-Demerdash A."/>
            <person name="Owen C."/>
            <person name="Martin L.B.B."/>
            <person name="Misra R.C."/>
            <person name="Kikuchi S."/>
            <person name="Rejzek M."/>
            <person name="Martin A.C."/>
            <person name="Harkess A."/>
            <person name="Leebens-Mack J."/>
            <person name="Louveau T."/>
            <person name="Stephenson M.J."/>
            <person name="Osbourn A."/>
        </authorList>
    </citation>
    <scope>NUCLEOTIDE SEQUENCE</scope>
    <source>
        <strain evidence="3">S10</strain>
    </source>
</reference>
<dbReference type="InterPro" id="IPR001810">
    <property type="entry name" value="F-box_dom"/>
</dbReference>
<proteinExistence type="predicted"/>
<dbReference type="InterPro" id="IPR036047">
    <property type="entry name" value="F-box-like_dom_sf"/>
</dbReference>
<evidence type="ECO:0000259" key="2">
    <source>
        <dbReference type="Pfam" id="PF03478"/>
    </source>
</evidence>
<protein>
    <submittedName>
        <fullName evidence="3">F-box protein SKIP23</fullName>
    </submittedName>
</protein>
<accession>A0AAD7PUM3</accession>
<dbReference type="PANTHER" id="PTHR47123">
    <property type="entry name" value="F-BOX PROTEIN SKIP23"/>
    <property type="match status" value="1"/>
</dbReference>
<name>A0AAD7PUM3_QUISA</name>
<dbReference type="KEGG" id="qsa:O6P43_012636"/>
<evidence type="ECO:0000259" key="1">
    <source>
        <dbReference type="Pfam" id="PF00646"/>
    </source>
</evidence>
<feature type="domain" description="KIB1-4 beta-propeller" evidence="2">
    <location>
        <begin position="70"/>
        <end position="359"/>
    </location>
</feature>
<dbReference type="PANTHER" id="PTHR47123:SF15">
    <property type="entry name" value="F-BOX PROTEIN SKIP23"/>
    <property type="match status" value="1"/>
</dbReference>
<dbReference type="InterPro" id="IPR005174">
    <property type="entry name" value="KIB1-4_b-propeller"/>
</dbReference>
<dbReference type="InterPro" id="IPR051304">
    <property type="entry name" value="SCF_F-box_domain"/>
</dbReference>
<gene>
    <name evidence="3" type="ORF">O6P43_012636</name>
</gene>
<dbReference type="Pfam" id="PF00646">
    <property type="entry name" value="F-box"/>
    <property type="match status" value="1"/>
</dbReference>
<sequence length="413" mass="47326">MADWSQLPKELLDVIAKRLESPFYVLRFRSVCSSWRSSVTIKLRRLSGRFPFLPNDGISETSWGFYLSKRSIFLIGAPETQLGMNSEPWLVKIEEDSLGRVELLYPLSRFQIKPMPEEFPKVLDISALPIIELGHEYVLHYMNFRPFNSRADAGSLYMEKVVFMYLDFENDDFVLLTIHVSGKLAMFKSGDRRWNIIQEMPSPYDDVIVFKDKFYAVDNTGRAVVVGLSSNVCLVAEPVFGGDKKYLVESNGELLMVDMYLSFSSNQDFDDDFQEEIDGCLCERTVRFTIFKLDGEGKKWIEVESLGDRVLFLADDCTFSSSASELSICKGNCIFFTDNFFFINNEENGVLNGRIGVFDLDDSRITPLVDCPQYSKLFWPPPNWVALTTEGVSINLRVLMFSSEFYCTLSFFS</sequence>
<dbReference type="AlphaFoldDB" id="A0AAD7PUM3"/>
<keyword evidence="4" id="KW-1185">Reference proteome</keyword>
<organism evidence="3 4">
    <name type="scientific">Quillaja saponaria</name>
    <name type="common">Soap bark tree</name>
    <dbReference type="NCBI Taxonomy" id="32244"/>
    <lineage>
        <taxon>Eukaryota</taxon>
        <taxon>Viridiplantae</taxon>
        <taxon>Streptophyta</taxon>
        <taxon>Embryophyta</taxon>
        <taxon>Tracheophyta</taxon>
        <taxon>Spermatophyta</taxon>
        <taxon>Magnoliopsida</taxon>
        <taxon>eudicotyledons</taxon>
        <taxon>Gunneridae</taxon>
        <taxon>Pentapetalae</taxon>
        <taxon>rosids</taxon>
        <taxon>fabids</taxon>
        <taxon>Fabales</taxon>
        <taxon>Quillajaceae</taxon>
        <taxon>Quillaja</taxon>
    </lineage>
</organism>